<reference evidence="2" key="1">
    <citation type="journal article" date="2013" name="Nature">
        <title>Draft genome of the wheat A-genome progenitor Triticum urartu.</title>
        <authorList>
            <person name="Ling H.Q."/>
            <person name="Zhao S."/>
            <person name="Liu D."/>
            <person name="Wang J."/>
            <person name="Sun H."/>
            <person name="Zhang C."/>
            <person name="Fan H."/>
            <person name="Li D."/>
            <person name="Dong L."/>
            <person name="Tao Y."/>
            <person name="Gao C."/>
            <person name="Wu H."/>
            <person name="Li Y."/>
            <person name="Cui Y."/>
            <person name="Guo X."/>
            <person name="Zheng S."/>
            <person name="Wang B."/>
            <person name="Yu K."/>
            <person name="Liang Q."/>
            <person name="Yang W."/>
            <person name="Lou X."/>
            <person name="Chen J."/>
            <person name="Feng M."/>
            <person name="Jian J."/>
            <person name="Zhang X."/>
            <person name="Luo G."/>
            <person name="Jiang Y."/>
            <person name="Liu J."/>
            <person name="Wang Z."/>
            <person name="Sha Y."/>
            <person name="Zhang B."/>
            <person name="Wu H."/>
            <person name="Tang D."/>
            <person name="Shen Q."/>
            <person name="Xue P."/>
            <person name="Zou S."/>
            <person name="Wang X."/>
            <person name="Liu X."/>
            <person name="Wang F."/>
            <person name="Yang Y."/>
            <person name="An X."/>
            <person name="Dong Z."/>
            <person name="Zhang K."/>
            <person name="Zhang X."/>
            <person name="Luo M.C."/>
            <person name="Dvorak J."/>
            <person name="Tong Y."/>
            <person name="Wang J."/>
            <person name="Yang H."/>
            <person name="Li Z."/>
            <person name="Wang D."/>
            <person name="Zhang A."/>
            <person name="Wang J."/>
        </authorList>
    </citation>
    <scope>NUCLEOTIDE SEQUENCE</scope>
    <source>
        <strain evidence="2">cv. G1812</strain>
    </source>
</reference>
<organism evidence="1 2">
    <name type="scientific">Triticum urartu</name>
    <name type="common">Red wild einkorn</name>
    <name type="synonym">Crithodium urartu</name>
    <dbReference type="NCBI Taxonomy" id="4572"/>
    <lineage>
        <taxon>Eukaryota</taxon>
        <taxon>Viridiplantae</taxon>
        <taxon>Streptophyta</taxon>
        <taxon>Embryophyta</taxon>
        <taxon>Tracheophyta</taxon>
        <taxon>Spermatophyta</taxon>
        <taxon>Magnoliopsida</taxon>
        <taxon>Liliopsida</taxon>
        <taxon>Poales</taxon>
        <taxon>Poaceae</taxon>
        <taxon>BOP clade</taxon>
        <taxon>Pooideae</taxon>
        <taxon>Triticodae</taxon>
        <taxon>Triticeae</taxon>
        <taxon>Triticinae</taxon>
        <taxon>Triticum</taxon>
    </lineage>
</organism>
<evidence type="ECO:0000313" key="2">
    <source>
        <dbReference type="Proteomes" id="UP000015106"/>
    </source>
</evidence>
<keyword evidence="2" id="KW-1185">Reference proteome</keyword>
<accession>A0A8R7U335</accession>
<dbReference type="Gramene" id="TuG1812G0300005757.01.T05">
    <property type="protein sequence ID" value="TuG1812G0300005757.01.T05"/>
    <property type="gene ID" value="TuG1812G0300005757.01"/>
</dbReference>
<reference evidence="1" key="2">
    <citation type="submission" date="2018-03" db="EMBL/GenBank/DDBJ databases">
        <title>The Triticum urartu genome reveals the dynamic nature of wheat genome evolution.</title>
        <authorList>
            <person name="Ling H."/>
            <person name="Ma B."/>
            <person name="Shi X."/>
            <person name="Liu H."/>
            <person name="Dong L."/>
            <person name="Sun H."/>
            <person name="Cao Y."/>
            <person name="Gao Q."/>
            <person name="Zheng S."/>
            <person name="Li Y."/>
            <person name="Yu Y."/>
            <person name="Du H."/>
            <person name="Qi M."/>
            <person name="Li Y."/>
            <person name="Yu H."/>
            <person name="Cui Y."/>
            <person name="Wang N."/>
            <person name="Chen C."/>
            <person name="Wu H."/>
            <person name="Zhao Y."/>
            <person name="Zhang J."/>
            <person name="Li Y."/>
            <person name="Zhou W."/>
            <person name="Zhang B."/>
            <person name="Hu W."/>
            <person name="Eijk M."/>
            <person name="Tang J."/>
            <person name="Witsenboer H."/>
            <person name="Zhao S."/>
            <person name="Li Z."/>
            <person name="Zhang A."/>
            <person name="Wang D."/>
            <person name="Liang C."/>
        </authorList>
    </citation>
    <scope>NUCLEOTIDE SEQUENCE [LARGE SCALE GENOMIC DNA]</scope>
    <source>
        <strain evidence="1">cv. G1812</strain>
    </source>
</reference>
<reference evidence="1" key="3">
    <citation type="submission" date="2022-06" db="UniProtKB">
        <authorList>
            <consortium name="EnsemblPlants"/>
        </authorList>
    </citation>
    <scope>IDENTIFICATION</scope>
</reference>
<proteinExistence type="predicted"/>
<dbReference type="EnsemblPlants" id="TuG1812G0300005757.01.T04">
    <property type="protein sequence ID" value="TuG1812G0300005757.01.T04"/>
    <property type="gene ID" value="TuG1812G0300005757.01"/>
</dbReference>
<sequence>MFAVTDFCQSPLKRSLVQQTIVSQRSSGFMQGLADGNDFRGCRDLHTSSRAPLEDQLWFRGRFWAYRSTSRGISQSMLLQLMMP</sequence>
<protein>
    <submittedName>
        <fullName evidence="1">Uncharacterized protein</fullName>
    </submittedName>
</protein>
<dbReference type="Gramene" id="TuG1812G0300005757.01.T04">
    <property type="protein sequence ID" value="TuG1812G0300005757.01.T04"/>
    <property type="gene ID" value="TuG1812G0300005757.01"/>
</dbReference>
<dbReference type="AlphaFoldDB" id="A0A8R7U335"/>
<evidence type="ECO:0000313" key="1">
    <source>
        <dbReference type="EnsemblPlants" id="TuG1812G0300005757.01.T04"/>
    </source>
</evidence>
<dbReference type="Proteomes" id="UP000015106">
    <property type="component" value="Chromosome 3"/>
</dbReference>
<dbReference type="EnsemblPlants" id="TuG1812G0300005757.01.T05">
    <property type="protein sequence ID" value="TuG1812G0300005757.01.T05"/>
    <property type="gene ID" value="TuG1812G0300005757.01"/>
</dbReference>
<name>A0A8R7U335_TRIUA</name>